<name>A0AAV4I258_9GAST</name>
<dbReference type="AlphaFoldDB" id="A0AAV4I258"/>
<accession>A0AAV4I258</accession>
<proteinExistence type="predicted"/>
<evidence type="ECO:0000256" key="1">
    <source>
        <dbReference type="SAM" id="MobiDB-lite"/>
    </source>
</evidence>
<dbReference type="PANTHER" id="PTHR47272">
    <property type="entry name" value="DDE_TNP_1_7 DOMAIN-CONTAINING PROTEIN"/>
    <property type="match status" value="1"/>
</dbReference>
<dbReference type="PANTHER" id="PTHR47272:SF1">
    <property type="entry name" value="PIGGYBAC TRANSPOSABLE ELEMENT-DERIVED PROTEIN 3-LIKE"/>
    <property type="match status" value="1"/>
</dbReference>
<organism evidence="2 3">
    <name type="scientific">Elysia marginata</name>
    <dbReference type="NCBI Taxonomy" id="1093978"/>
    <lineage>
        <taxon>Eukaryota</taxon>
        <taxon>Metazoa</taxon>
        <taxon>Spiralia</taxon>
        <taxon>Lophotrochozoa</taxon>
        <taxon>Mollusca</taxon>
        <taxon>Gastropoda</taxon>
        <taxon>Heterobranchia</taxon>
        <taxon>Euthyneura</taxon>
        <taxon>Panpulmonata</taxon>
        <taxon>Sacoglossa</taxon>
        <taxon>Placobranchoidea</taxon>
        <taxon>Plakobranchidae</taxon>
        <taxon>Elysia</taxon>
    </lineage>
</organism>
<evidence type="ECO:0000313" key="2">
    <source>
        <dbReference type="EMBL" id="GFS04070.1"/>
    </source>
</evidence>
<dbReference type="Proteomes" id="UP000762676">
    <property type="component" value="Unassembled WGS sequence"/>
</dbReference>
<comment type="caution">
    <text evidence="2">The sequence shown here is derived from an EMBL/GenBank/DDBJ whole genome shotgun (WGS) entry which is preliminary data.</text>
</comment>
<sequence length="101" mass="11489">MRLAVFQGRLATQVVIPKRTAGRPRSGSVSPAPAPCRSGPYRRKIPPPELRLDGLDHYPEYTTRGRCKNDQCDSLTYIKCSKCDTYVCLNKERNCYAKFHL</sequence>
<dbReference type="EMBL" id="BMAT01005999">
    <property type="protein sequence ID" value="GFS04070.1"/>
    <property type="molecule type" value="Genomic_DNA"/>
</dbReference>
<reference evidence="2 3" key="1">
    <citation type="journal article" date="2021" name="Elife">
        <title>Chloroplast acquisition without the gene transfer in kleptoplastic sea slugs, Plakobranchus ocellatus.</title>
        <authorList>
            <person name="Maeda T."/>
            <person name="Takahashi S."/>
            <person name="Yoshida T."/>
            <person name="Shimamura S."/>
            <person name="Takaki Y."/>
            <person name="Nagai Y."/>
            <person name="Toyoda A."/>
            <person name="Suzuki Y."/>
            <person name="Arimoto A."/>
            <person name="Ishii H."/>
            <person name="Satoh N."/>
            <person name="Nishiyama T."/>
            <person name="Hasebe M."/>
            <person name="Maruyama T."/>
            <person name="Minagawa J."/>
            <person name="Obokata J."/>
            <person name="Shigenobu S."/>
        </authorList>
    </citation>
    <scope>NUCLEOTIDE SEQUENCE [LARGE SCALE GENOMIC DNA]</scope>
</reference>
<gene>
    <name evidence="2" type="ORF">ElyMa_002903900</name>
</gene>
<evidence type="ECO:0000313" key="3">
    <source>
        <dbReference type="Proteomes" id="UP000762676"/>
    </source>
</evidence>
<protein>
    <submittedName>
        <fullName evidence="2">PiggyBac transposable element-derived protein 3</fullName>
    </submittedName>
</protein>
<feature type="region of interest" description="Disordered" evidence="1">
    <location>
        <begin position="18"/>
        <end position="45"/>
    </location>
</feature>
<keyword evidence="3" id="KW-1185">Reference proteome</keyword>